<dbReference type="Proteomes" id="UP000822688">
    <property type="component" value="Chromosome 11"/>
</dbReference>
<dbReference type="EMBL" id="CM026432">
    <property type="protein sequence ID" value="KAG0556683.1"/>
    <property type="molecule type" value="Genomic_DNA"/>
</dbReference>
<evidence type="ECO:0008006" key="4">
    <source>
        <dbReference type="Google" id="ProtNLM"/>
    </source>
</evidence>
<reference evidence="2 3" key="1">
    <citation type="submission" date="2020-06" db="EMBL/GenBank/DDBJ databases">
        <title>WGS assembly of Ceratodon purpureus strain R40.</title>
        <authorList>
            <person name="Carey S.B."/>
            <person name="Jenkins J."/>
            <person name="Shu S."/>
            <person name="Lovell J.T."/>
            <person name="Sreedasyam A."/>
            <person name="Maumus F."/>
            <person name="Tiley G.P."/>
            <person name="Fernandez-Pozo N."/>
            <person name="Barry K."/>
            <person name="Chen C."/>
            <person name="Wang M."/>
            <person name="Lipzen A."/>
            <person name="Daum C."/>
            <person name="Saski C.A."/>
            <person name="Payton A.C."/>
            <person name="Mcbreen J.C."/>
            <person name="Conrad R.E."/>
            <person name="Kollar L.M."/>
            <person name="Olsson S."/>
            <person name="Huttunen S."/>
            <person name="Landis J.B."/>
            <person name="Wickett N.J."/>
            <person name="Johnson M.G."/>
            <person name="Rensing S.A."/>
            <person name="Grimwood J."/>
            <person name="Schmutz J."/>
            <person name="Mcdaniel S.F."/>
        </authorList>
    </citation>
    <scope>NUCLEOTIDE SEQUENCE [LARGE SCALE GENOMIC DNA]</scope>
    <source>
        <strain evidence="2 3">R40</strain>
    </source>
</reference>
<gene>
    <name evidence="2" type="ORF">KC19_11G071500</name>
</gene>
<proteinExistence type="predicted"/>
<keyword evidence="1" id="KW-0732">Signal</keyword>
<evidence type="ECO:0000313" key="3">
    <source>
        <dbReference type="Proteomes" id="UP000822688"/>
    </source>
</evidence>
<sequence length="83" mass="9537">MLILITFQVSPIFALHVWFSILPCLYSCSNVNAGVPCCDGEFVFSKHFDASGIAISSFMVWIRFEQQILYIQWRREFGNQLGV</sequence>
<organism evidence="2 3">
    <name type="scientific">Ceratodon purpureus</name>
    <name type="common">Fire moss</name>
    <name type="synonym">Dicranum purpureum</name>
    <dbReference type="NCBI Taxonomy" id="3225"/>
    <lineage>
        <taxon>Eukaryota</taxon>
        <taxon>Viridiplantae</taxon>
        <taxon>Streptophyta</taxon>
        <taxon>Embryophyta</taxon>
        <taxon>Bryophyta</taxon>
        <taxon>Bryophytina</taxon>
        <taxon>Bryopsida</taxon>
        <taxon>Dicranidae</taxon>
        <taxon>Pseudoditrichales</taxon>
        <taxon>Ditrichaceae</taxon>
        <taxon>Ceratodon</taxon>
    </lineage>
</organism>
<feature type="signal peptide" evidence="1">
    <location>
        <begin position="1"/>
        <end position="33"/>
    </location>
</feature>
<protein>
    <recommendedName>
        <fullName evidence="4">Secreted protein</fullName>
    </recommendedName>
</protein>
<dbReference type="AlphaFoldDB" id="A0A8T0GC52"/>
<evidence type="ECO:0000313" key="2">
    <source>
        <dbReference type="EMBL" id="KAG0556683.1"/>
    </source>
</evidence>
<feature type="chain" id="PRO_5035766631" description="Secreted protein" evidence="1">
    <location>
        <begin position="34"/>
        <end position="83"/>
    </location>
</feature>
<name>A0A8T0GC52_CERPU</name>
<evidence type="ECO:0000256" key="1">
    <source>
        <dbReference type="SAM" id="SignalP"/>
    </source>
</evidence>
<keyword evidence="3" id="KW-1185">Reference proteome</keyword>
<accession>A0A8T0GC52</accession>
<comment type="caution">
    <text evidence="2">The sequence shown here is derived from an EMBL/GenBank/DDBJ whole genome shotgun (WGS) entry which is preliminary data.</text>
</comment>